<dbReference type="EMBL" id="CP001699">
    <property type="protein sequence ID" value="ACU57606.1"/>
    <property type="molecule type" value="Genomic_DNA"/>
</dbReference>
<evidence type="ECO:0000313" key="3">
    <source>
        <dbReference type="Proteomes" id="UP000002215"/>
    </source>
</evidence>
<proteinExistence type="predicted"/>
<feature type="domain" description="ATPase AAA-type core" evidence="1">
    <location>
        <begin position="303"/>
        <end position="417"/>
    </location>
</feature>
<dbReference type="GO" id="GO:0005524">
    <property type="term" value="F:ATP binding"/>
    <property type="evidence" value="ECO:0007669"/>
    <property type="project" value="InterPro"/>
</dbReference>
<organism evidence="2 3">
    <name type="scientific">Chitinophaga pinensis (strain ATCC 43595 / DSM 2588 / LMG 13176 / NBRC 15968 / NCIMB 11800 / UQM 2034)</name>
    <dbReference type="NCBI Taxonomy" id="485918"/>
    <lineage>
        <taxon>Bacteria</taxon>
        <taxon>Pseudomonadati</taxon>
        <taxon>Bacteroidota</taxon>
        <taxon>Chitinophagia</taxon>
        <taxon>Chitinophagales</taxon>
        <taxon>Chitinophagaceae</taxon>
        <taxon>Chitinophaga</taxon>
    </lineage>
</organism>
<dbReference type="OrthoDB" id="811374at2"/>
<gene>
    <name evidence="2" type="ordered locus">Cpin_0101</name>
</gene>
<dbReference type="Pfam" id="PF00004">
    <property type="entry name" value="AAA"/>
    <property type="match status" value="1"/>
</dbReference>
<dbReference type="InterPro" id="IPR003959">
    <property type="entry name" value="ATPase_AAA_core"/>
</dbReference>
<accession>A0A979GQG5</accession>
<evidence type="ECO:0000313" key="2">
    <source>
        <dbReference type="EMBL" id="ACU57606.1"/>
    </source>
</evidence>
<dbReference type="Gene3D" id="3.40.50.300">
    <property type="entry name" value="P-loop containing nucleotide triphosphate hydrolases"/>
    <property type="match status" value="1"/>
</dbReference>
<dbReference type="Proteomes" id="UP000002215">
    <property type="component" value="Chromosome"/>
</dbReference>
<reference evidence="3" key="1">
    <citation type="submission" date="2009-08" db="EMBL/GenBank/DDBJ databases">
        <title>The complete genome of Chitinophaga pinensis DSM 2588.</title>
        <authorList>
            <consortium name="US DOE Joint Genome Institute (JGI-PGF)"/>
            <person name="Lucas S."/>
            <person name="Copeland A."/>
            <person name="Lapidus A."/>
            <person name="Glavina del Rio T."/>
            <person name="Dalin E."/>
            <person name="Tice H."/>
            <person name="Bruce D."/>
            <person name="Goodwin L."/>
            <person name="Pitluck S."/>
            <person name="Kyrpides N."/>
            <person name="Mavromatis K."/>
            <person name="Ivanova N."/>
            <person name="Mikhailova N."/>
            <person name="Sims D."/>
            <person name="Meinche L."/>
            <person name="Brettin T."/>
            <person name="Detter J.C."/>
            <person name="Han C."/>
            <person name="Larimer F."/>
            <person name="Land M."/>
            <person name="Hauser L."/>
            <person name="Markowitz V."/>
            <person name="Cheng J.-F."/>
            <person name="Hugenholtz P."/>
            <person name="Woyke T."/>
            <person name="Wu D."/>
            <person name="Spring S."/>
            <person name="Klenk H.-P."/>
            <person name="Eisen J.A."/>
        </authorList>
    </citation>
    <scope>NUCLEOTIDE SEQUENCE [LARGE SCALE GENOMIC DNA]</scope>
    <source>
        <strain evidence="3">ATCC 43595 / DSM 2588 / LMG 13176 / NBRC 15968 / NCIMB 11800 / UQM 2034</strain>
    </source>
</reference>
<dbReference type="KEGG" id="cpi:Cpin_0101"/>
<dbReference type="RefSeq" id="WP_012787782.1">
    <property type="nucleotide sequence ID" value="NC_013132.1"/>
</dbReference>
<dbReference type="InterPro" id="IPR027417">
    <property type="entry name" value="P-loop_NTPase"/>
</dbReference>
<sequence length="1526" mass="177047">MSEISYDTPEILESTEKPLAFSNQSYPYNQISSDRRFEELVYSLVKHQLDNGEFSQFDSIALMSGVSEKGRDCALFENGYSKGVIQCKKYEKNLSKDEFGKEITKFFLYSLLENKILPNPDTFFYYIAVSKGFVGECSDFIDSFSHEVISEPSLENWINFNMTKYVTLAPLKLQLNETLQKARNVLSRISVQKIIPSDLDRYLNNENSRYLNSLFFDVRTVVDNSQIKELQQQINELLSGKQINVEKLNIELSRGSISLRSERNEFSEIPDSHIEREETERLFNWVNGELKKDKFGKVLNFCLLAGNAGMGKTVILKDLYDRLVDSQIATLGLKADKLASSSVKELQDKIGLSLPVYEFIEICKQKFKTTVLVIDQIDALSQSMSSDRSYLQVFKDLVDQYLYDENVRIIVSVRIFDLHYDPSLRLYKDIESITVKPLTESQVFQQVGKLGIDKTMVTDKLLNLLKIPNQLSVFSRIYNSNQTCLGIDTLQDMYQELWKQKINGLTRNGAIDKRLTKELLYKIANKMFSDQQIAVSELQFDEYSQELSYLESERLIKKEGYQLQFFHQSFYDFVFAKQFIENGEDLLCYIKDNGQSLLLRSAVKMMLNYLREYSSLSYEKTLANIFSDDEILFHIKHMALSSVLFHEQPTSGERDIVSAAISGSFYLCVLFFDQGKSAYWFGFALERKLLDILNSDDKKITEIKGTDPRELSYLKNAIFLFLRNAVTNDYTGAWEFVLGFNDYSYIRNIFSTISNWDNPLSYQAFERCKNLVDIDPYRYYDIIDNIARVNTKYALEKLAQHLESKPPNKNSARDYKELDVLKTLAEKAPEKLFPLLFDIVSNELNQIISEKHFVVDYQYMRIDLHDTETRTANNYLFRLLGLCLKRSATIGAPEFGDFFKMHKSSKHKPILKLLIFAFRSNEERYPDQIYQLTVYLLALNDLQYDSTLGVENRIVFEKAFLFFSDQQKMDCIQLIKQIVSKHEISFRRKTDTEKAWIYSSWGITKYSWIKRLPITTILQDKDLKTAYQELNRRFPNFIDKEGTERVTASISRSPLSKNAYKFMNKEQWLSSFKKYDGTIGCFQRQSTKGDINEHSTAFKEIVKIDPSPEKLEIIKAALADPKVMPIYPIQGIWGWSENGSDPDSVIPLFSKILAIAKNKSLRYYCLHIAKELMGREKEDDTIINFLIDAALDFGSEEAIEIEDEKETSINNLVTKGINKFSGFAASCLVYIKDKTYENKVFDILQKILTIGPDYSRATVLFKFAYLMNVDPTRAFKIFKEALIGEHDVHVLASSIWSLQYMGNYDFEQLKTIYERLVLAKNLGRDDSQWLFTILYDSYLFDKTGADELLYKLVADNKYASLSAINEIMENYYTIEGTKHKNDQLLNFVLEKLTEEDFDHISWTFANSLHLKLIDIKHFLEKYIESPYFTINDSFIEYLTFQCNHYPLDAVELFNRALARNKFRKTDHTGIHSSESGTKFIVSAFNSLVKNDQASGSVRMKLIIAFDNVLKDFRFKTDTERVLENLV</sequence>
<dbReference type="SUPFAM" id="SSF52540">
    <property type="entry name" value="P-loop containing nucleoside triphosphate hydrolases"/>
    <property type="match status" value="1"/>
</dbReference>
<reference evidence="2 3" key="2">
    <citation type="journal article" date="2010" name="Stand. Genomic Sci.">
        <title>Complete genome sequence of Chitinophaga pinensis type strain (UQM 2034).</title>
        <authorList>
            <person name="Glavina Del Rio T."/>
            <person name="Abt B."/>
            <person name="Spring S."/>
            <person name="Lapidus A."/>
            <person name="Nolan M."/>
            <person name="Tice H."/>
            <person name="Copeland A."/>
            <person name="Cheng J.F."/>
            <person name="Chen F."/>
            <person name="Bruce D."/>
            <person name="Goodwin L."/>
            <person name="Pitluck S."/>
            <person name="Ivanova N."/>
            <person name="Mavromatis K."/>
            <person name="Mikhailova N."/>
            <person name="Pati A."/>
            <person name="Chen A."/>
            <person name="Palaniappan K."/>
            <person name="Land M."/>
            <person name="Hauser L."/>
            <person name="Chang Y.J."/>
            <person name="Jeffries C.D."/>
            <person name="Chain P."/>
            <person name="Saunders E."/>
            <person name="Detter J.C."/>
            <person name="Brettin T."/>
            <person name="Rohde M."/>
            <person name="Goker M."/>
            <person name="Bristow J."/>
            <person name="Eisen J.A."/>
            <person name="Markowitz V."/>
            <person name="Hugenholtz P."/>
            <person name="Kyrpides N.C."/>
            <person name="Klenk H.P."/>
            <person name="Lucas S."/>
        </authorList>
    </citation>
    <scope>NUCLEOTIDE SEQUENCE [LARGE SCALE GENOMIC DNA]</scope>
    <source>
        <strain evidence="3">ATCC 43595 / DSM 2588 / LMG 13176 / NBRC 15968 / NCIMB 11800 / UQM 2034</strain>
    </source>
</reference>
<protein>
    <recommendedName>
        <fullName evidence="1">ATPase AAA-type core domain-containing protein</fullName>
    </recommendedName>
</protein>
<name>A0A979GQG5_CHIPD</name>
<dbReference type="GO" id="GO:0016887">
    <property type="term" value="F:ATP hydrolysis activity"/>
    <property type="evidence" value="ECO:0007669"/>
    <property type="project" value="InterPro"/>
</dbReference>
<evidence type="ECO:0000259" key="1">
    <source>
        <dbReference type="Pfam" id="PF00004"/>
    </source>
</evidence>